<organism evidence="2 3">
    <name type="scientific">Mycena belliarum</name>
    <dbReference type="NCBI Taxonomy" id="1033014"/>
    <lineage>
        <taxon>Eukaryota</taxon>
        <taxon>Fungi</taxon>
        <taxon>Dikarya</taxon>
        <taxon>Basidiomycota</taxon>
        <taxon>Agaricomycotina</taxon>
        <taxon>Agaricomycetes</taxon>
        <taxon>Agaricomycetidae</taxon>
        <taxon>Agaricales</taxon>
        <taxon>Marasmiineae</taxon>
        <taxon>Mycenaceae</taxon>
        <taxon>Mycena</taxon>
    </lineage>
</organism>
<dbReference type="Proteomes" id="UP001222325">
    <property type="component" value="Unassembled WGS sequence"/>
</dbReference>
<keyword evidence="1" id="KW-0732">Signal</keyword>
<feature type="non-terminal residue" evidence="2">
    <location>
        <position position="79"/>
    </location>
</feature>
<name>A0AAD6TYY3_9AGAR</name>
<evidence type="ECO:0008006" key="4">
    <source>
        <dbReference type="Google" id="ProtNLM"/>
    </source>
</evidence>
<dbReference type="AlphaFoldDB" id="A0AAD6TYY3"/>
<evidence type="ECO:0000313" key="2">
    <source>
        <dbReference type="EMBL" id="KAJ7080358.1"/>
    </source>
</evidence>
<proteinExistence type="predicted"/>
<keyword evidence="3" id="KW-1185">Reference proteome</keyword>
<feature type="signal peptide" evidence="1">
    <location>
        <begin position="1"/>
        <end position="23"/>
    </location>
</feature>
<dbReference type="EMBL" id="JARJCN010000055">
    <property type="protein sequence ID" value="KAJ7080358.1"/>
    <property type="molecule type" value="Genomic_DNA"/>
</dbReference>
<feature type="chain" id="PRO_5042154163" description="Secreted protein" evidence="1">
    <location>
        <begin position="24"/>
        <end position="79"/>
    </location>
</feature>
<evidence type="ECO:0000313" key="3">
    <source>
        <dbReference type="Proteomes" id="UP001222325"/>
    </source>
</evidence>
<comment type="caution">
    <text evidence="2">The sequence shown here is derived from an EMBL/GenBank/DDBJ whole genome shotgun (WGS) entry which is preliminary data.</text>
</comment>
<protein>
    <recommendedName>
        <fullName evidence="4">Secreted protein</fullName>
    </recommendedName>
</protein>
<gene>
    <name evidence="2" type="ORF">B0H15DRAFT_856839</name>
</gene>
<evidence type="ECO:0000256" key="1">
    <source>
        <dbReference type="SAM" id="SignalP"/>
    </source>
</evidence>
<reference evidence="2" key="1">
    <citation type="submission" date="2023-03" db="EMBL/GenBank/DDBJ databases">
        <title>Massive genome expansion in bonnet fungi (Mycena s.s.) driven by repeated elements and novel gene families across ecological guilds.</title>
        <authorList>
            <consortium name="Lawrence Berkeley National Laboratory"/>
            <person name="Harder C.B."/>
            <person name="Miyauchi S."/>
            <person name="Viragh M."/>
            <person name="Kuo A."/>
            <person name="Thoen E."/>
            <person name="Andreopoulos B."/>
            <person name="Lu D."/>
            <person name="Skrede I."/>
            <person name="Drula E."/>
            <person name="Henrissat B."/>
            <person name="Morin E."/>
            <person name="Kohler A."/>
            <person name="Barry K."/>
            <person name="LaButti K."/>
            <person name="Morin E."/>
            <person name="Salamov A."/>
            <person name="Lipzen A."/>
            <person name="Mereny Z."/>
            <person name="Hegedus B."/>
            <person name="Baldrian P."/>
            <person name="Stursova M."/>
            <person name="Weitz H."/>
            <person name="Taylor A."/>
            <person name="Grigoriev I.V."/>
            <person name="Nagy L.G."/>
            <person name="Martin F."/>
            <person name="Kauserud H."/>
        </authorList>
    </citation>
    <scope>NUCLEOTIDE SEQUENCE</scope>
    <source>
        <strain evidence="2">CBHHK173m</strain>
    </source>
</reference>
<sequence>MELVLVFSVIVWFLFVVVRPSCSLPSAPTPVAPRRQGAPRSQALFSLLCTPTPAWPHALYASFEYARFHHATRTHADKA</sequence>
<accession>A0AAD6TYY3</accession>